<feature type="region of interest" description="Disordered" evidence="1">
    <location>
        <begin position="91"/>
        <end position="116"/>
    </location>
</feature>
<accession>A0A8A3PA73</accession>
<dbReference type="OrthoDB" id="3548001at2759"/>
<feature type="compositionally biased region" description="Polar residues" evidence="1">
    <location>
        <begin position="107"/>
        <end position="116"/>
    </location>
</feature>
<protein>
    <submittedName>
        <fullName evidence="2">Uncharacterized protein</fullName>
    </submittedName>
</protein>
<organism evidence="2 3">
    <name type="scientific">Monilinia vaccinii-corymbosi</name>
    <dbReference type="NCBI Taxonomy" id="61207"/>
    <lineage>
        <taxon>Eukaryota</taxon>
        <taxon>Fungi</taxon>
        <taxon>Dikarya</taxon>
        <taxon>Ascomycota</taxon>
        <taxon>Pezizomycotina</taxon>
        <taxon>Leotiomycetes</taxon>
        <taxon>Helotiales</taxon>
        <taxon>Sclerotiniaceae</taxon>
        <taxon>Monilinia</taxon>
    </lineage>
</organism>
<name>A0A8A3PA73_9HELO</name>
<evidence type="ECO:0000313" key="2">
    <source>
        <dbReference type="EMBL" id="QSZ30597.1"/>
    </source>
</evidence>
<proteinExistence type="predicted"/>
<dbReference type="EMBL" id="CP063406">
    <property type="protein sequence ID" value="QSZ30597.1"/>
    <property type="molecule type" value="Genomic_DNA"/>
</dbReference>
<keyword evidence="3" id="KW-1185">Reference proteome</keyword>
<sequence>MDTSKRVAVSWNEKLPVATVDSLKAEAAGNGEKFQKLAARCLTVVKSPSSMLYDSERGHDNHQCLSWLLAAANNQTEKTAISFNDIMNNIHNHGPDEKGPHGAISPWTWSENSEIK</sequence>
<reference evidence="2" key="1">
    <citation type="submission" date="2020-10" db="EMBL/GenBank/DDBJ databases">
        <title>Genome Sequence of Monilinia vaccinii-corymbosi Sheds Light on Mummy Berry Disease Infection of Blueberry and Mating Type.</title>
        <authorList>
            <person name="Yow A.G."/>
            <person name="Zhang Y."/>
            <person name="Bansal K."/>
            <person name="Eacker S.M."/>
            <person name="Sullivan S."/>
            <person name="Liachko I."/>
            <person name="Cubeta M.A."/>
            <person name="Rollins J.A."/>
            <person name="Ashrafi H."/>
        </authorList>
    </citation>
    <scope>NUCLEOTIDE SEQUENCE</scope>
    <source>
        <strain evidence="2">RL-1</strain>
    </source>
</reference>
<evidence type="ECO:0000256" key="1">
    <source>
        <dbReference type="SAM" id="MobiDB-lite"/>
    </source>
</evidence>
<dbReference type="Proteomes" id="UP000672032">
    <property type="component" value="Chromosome 2"/>
</dbReference>
<dbReference type="AlphaFoldDB" id="A0A8A3PA73"/>
<gene>
    <name evidence="2" type="ORF">DSL72_000154</name>
</gene>
<evidence type="ECO:0000313" key="3">
    <source>
        <dbReference type="Proteomes" id="UP000672032"/>
    </source>
</evidence>